<proteinExistence type="predicted"/>
<dbReference type="SUPFAM" id="SSF50998">
    <property type="entry name" value="Quinoprotein alcohol dehydrogenase-like"/>
    <property type="match status" value="1"/>
</dbReference>
<dbReference type="SUPFAM" id="SSF69304">
    <property type="entry name" value="Tricorn protease N-terminal domain"/>
    <property type="match status" value="1"/>
</dbReference>
<dbReference type="EMBL" id="VGIY01000391">
    <property type="protein sequence ID" value="MBM3318537.1"/>
    <property type="molecule type" value="Genomic_DNA"/>
</dbReference>
<protein>
    <recommendedName>
        <fullName evidence="3">FlgD Ig-like domain-containing protein</fullName>
    </recommendedName>
</protein>
<dbReference type="InterPro" id="IPR011047">
    <property type="entry name" value="Quinoprotein_ADH-like_sf"/>
</dbReference>
<evidence type="ECO:0000313" key="2">
    <source>
        <dbReference type="Proteomes" id="UP000748308"/>
    </source>
</evidence>
<reference evidence="1" key="1">
    <citation type="submission" date="2019-03" db="EMBL/GenBank/DDBJ databases">
        <title>Lake Tanganyika Metagenome-Assembled Genomes (MAGs).</title>
        <authorList>
            <person name="Tran P."/>
        </authorList>
    </citation>
    <scope>NUCLEOTIDE SEQUENCE</scope>
    <source>
        <strain evidence="1">M_DeepCast_400m_m2_100</strain>
    </source>
</reference>
<dbReference type="Gene3D" id="2.60.40.4070">
    <property type="match status" value="1"/>
</dbReference>
<gene>
    <name evidence="1" type="ORF">FJY75_11865</name>
</gene>
<name>A0A937XDZ1_UNCEI</name>
<comment type="caution">
    <text evidence="1">The sequence shown here is derived from an EMBL/GenBank/DDBJ whole genome shotgun (WGS) entry which is preliminary data.</text>
</comment>
<organism evidence="1 2">
    <name type="scientific">Eiseniibacteriota bacterium</name>
    <dbReference type="NCBI Taxonomy" id="2212470"/>
    <lineage>
        <taxon>Bacteria</taxon>
        <taxon>Candidatus Eiseniibacteriota</taxon>
    </lineage>
</organism>
<dbReference type="Proteomes" id="UP000748308">
    <property type="component" value="Unassembled WGS sequence"/>
</dbReference>
<evidence type="ECO:0000313" key="1">
    <source>
        <dbReference type="EMBL" id="MBM3318537.1"/>
    </source>
</evidence>
<dbReference type="AlphaFoldDB" id="A0A937XDZ1"/>
<accession>A0A937XDZ1</accession>
<evidence type="ECO:0008006" key="3">
    <source>
        <dbReference type="Google" id="ProtNLM"/>
    </source>
</evidence>
<sequence>MPTRPSTRQTIRRPVVGQLAPFAAGLLLALLPARSPGAGDLVWTQSDWSRGGYEMAQGIDADIHPGLLVLLNHPEDMRFVAEPTAFQGIYALAVYHDTLFLGASPYPLVADGAEVLAYDYATDAFSLDYEPFEQGIVALKVYGDTLYLPGPDSRGGWNWGNIYLRDPEGWIRKETVPSGVHVFDLTILNGSIFVTGGYRDSSGKVWRSDDQGDTFYDSYVIPYNGGIAGVRRLYACETYRDKVYAQPDGRGGDLFLVRFDGAVWDSLPIPNMPLNRQGLFTAWGDSLIFTISNRMYFIVGDQVTQRYLPFQGNTWCRSVHRYGNALYGGALSGLLYRWRPETHWVLMGQLGLDPATEEIEGLAEYFGRLYVSTSRPDGYAGGRLYVSAAEPSGELVSRAHDFGRPTGDGLLSWDGFSPLPEGRVRLQLRSSHSPLLLPQQPFVGPDGTDRTYYESSPAALPPGHQGDRHFQYRVEMLCPDGLRMPWLRSVTLAVDSLDASAVAELEARRGPELLPRGAARWILDPPSPNPAGGAVAFAARFLAGAGASAPSPGAAGGAALRVFDPGGREIRSAFVPAASGAARWQWDLRDAGGREVPAGTYWVSVRWTGDGDPIESGRAFVVVR</sequence>